<name>A0A098DK02_GIBZE</name>
<protein>
    <submittedName>
        <fullName evidence="1">Chromosome 2, complete genome</fullName>
    </submittedName>
</protein>
<evidence type="ECO:0000313" key="2">
    <source>
        <dbReference type="EnsemblFungi" id="CEF78787"/>
    </source>
</evidence>
<reference evidence="2 3" key="1">
    <citation type="journal article" date="2007" name="Science">
        <title>The Fusarium graminearum genome reveals a link between localized polymorphism and pathogen specialization.</title>
        <authorList>
            <person name="Cuomo C.A."/>
            <person name="Gueldener U."/>
            <person name="Xu J.-R."/>
            <person name="Trail F."/>
            <person name="Turgeon B.G."/>
            <person name="Di Pietro A."/>
            <person name="Walton J.D."/>
            <person name="Ma L.-J."/>
            <person name="Baker S.E."/>
            <person name="Rep M."/>
            <person name="Adam G."/>
            <person name="Antoniw J."/>
            <person name="Baldwin T."/>
            <person name="Calvo S.E."/>
            <person name="Chang Y.-L."/>
            <person name="DeCaprio D."/>
            <person name="Gale L.R."/>
            <person name="Gnerre S."/>
            <person name="Goswami R.S."/>
            <person name="Hammond-Kosack K."/>
            <person name="Harris L.J."/>
            <person name="Hilburn K."/>
            <person name="Kennell J.C."/>
            <person name="Kroken S."/>
            <person name="Magnuson J.K."/>
            <person name="Mannhaupt G."/>
            <person name="Mauceli E.W."/>
            <person name="Mewes H.-W."/>
            <person name="Mitterbauer R."/>
            <person name="Muehlbauer G."/>
            <person name="Muensterkoetter M."/>
            <person name="Nelson D."/>
            <person name="O'Donnell K."/>
            <person name="Ouellet T."/>
            <person name="Qi W."/>
            <person name="Quesneville H."/>
            <person name="Roncero M.I.G."/>
            <person name="Seong K.-Y."/>
            <person name="Tetko I.V."/>
            <person name="Urban M."/>
            <person name="Waalwijk C."/>
            <person name="Ward T.J."/>
            <person name="Yao J."/>
            <person name="Birren B.W."/>
            <person name="Kistler H.C."/>
        </authorList>
    </citation>
    <scope>NUCLEOTIDE SEQUENCE [LARGE SCALE GENOMIC DNA]</scope>
    <source>
        <strain evidence="3">ATCC MYA-4620 / CBS 123657 / FGSC 9075 / NRRL 31084 / PH-1</strain>
        <strain evidence="2">PH-1 / ATCC MYA-4620 / FGSC 9075 / NRRL 31084</strain>
    </source>
</reference>
<evidence type="ECO:0000313" key="3">
    <source>
        <dbReference type="Proteomes" id="UP000070720"/>
    </source>
</evidence>
<reference evidence="1 3" key="3">
    <citation type="journal article" date="2015" name="BMC Genomics">
        <title>The completed genome sequence of the pathogenic ascomycete fungus Fusarium graminearum.</title>
        <authorList>
            <person name="King R."/>
            <person name="Urban M."/>
            <person name="Hammond-Kosack M.C."/>
            <person name="Hassani-Pak K."/>
            <person name="Hammond-Kosack K.E."/>
        </authorList>
    </citation>
    <scope>NUCLEOTIDE SEQUENCE [LARGE SCALE GENOMIC DNA]</scope>
    <source>
        <strain evidence="3">ATCC MYA-4620 / CBS 123657 / FGSC 9075 / NRRL 31084 / PH-1</strain>
        <strain evidence="1">PH-1</strain>
    </source>
</reference>
<sequence length="59" mass="6444">MIVKVYLKPFVAELSSATSSIHLPFAYKSKKILTLTTDSAHEILVMVNVSDALRTGYSG</sequence>
<proteinExistence type="predicted"/>
<dbReference type="Proteomes" id="UP000070720">
    <property type="component" value="Chromosome 2"/>
</dbReference>
<keyword evidence="3" id="KW-1185">Reference proteome</keyword>
<accession>A0A0E0S5L2</accession>
<evidence type="ECO:0000313" key="1">
    <source>
        <dbReference type="EMBL" id="CEF78787.1"/>
    </source>
</evidence>
<dbReference type="EnsemblFungi" id="CEF78787">
    <property type="protein sequence ID" value="CEF78787"/>
    <property type="gene ID" value="FGRRES_15215"/>
</dbReference>
<dbReference type="InParanoid" id="A0A098DK02"/>
<gene>
    <name evidence="1" type="ORF">FGRAMPH1_01T13969</name>
</gene>
<dbReference type="VEuPathDB" id="FungiDB:FGRAMPH1_01G13969"/>
<reference evidence="2 3" key="2">
    <citation type="journal article" date="2010" name="Nature">
        <title>Comparative genomics reveals mobile pathogenicity chromosomes in Fusarium.</title>
        <authorList>
            <person name="Ma L.J."/>
            <person name="van der Does H.C."/>
            <person name="Borkovich K.A."/>
            <person name="Coleman J.J."/>
            <person name="Daboussi M.J."/>
            <person name="Di Pietro A."/>
            <person name="Dufresne M."/>
            <person name="Freitag M."/>
            <person name="Grabherr M."/>
            <person name="Henrissat B."/>
            <person name="Houterman P.M."/>
            <person name="Kang S."/>
            <person name="Shim W.B."/>
            <person name="Woloshuk C."/>
            <person name="Xie X."/>
            <person name="Xu J.R."/>
            <person name="Antoniw J."/>
            <person name="Baker S.E."/>
            <person name="Bluhm B.H."/>
            <person name="Breakspear A."/>
            <person name="Brown D.W."/>
            <person name="Butchko R.A."/>
            <person name="Chapman S."/>
            <person name="Coulson R."/>
            <person name="Coutinho P.M."/>
            <person name="Danchin E.G."/>
            <person name="Diener A."/>
            <person name="Gale L.R."/>
            <person name="Gardiner D.M."/>
            <person name="Goff S."/>
            <person name="Hammond-Kosack K.E."/>
            <person name="Hilburn K."/>
            <person name="Hua-Van A."/>
            <person name="Jonkers W."/>
            <person name="Kazan K."/>
            <person name="Kodira C.D."/>
            <person name="Koehrsen M."/>
            <person name="Kumar L."/>
            <person name="Lee Y.H."/>
            <person name="Li L."/>
            <person name="Manners J.M."/>
            <person name="Miranda-Saavedra D."/>
            <person name="Mukherjee M."/>
            <person name="Park G."/>
            <person name="Park J."/>
            <person name="Park S.Y."/>
            <person name="Proctor R.H."/>
            <person name="Regev A."/>
            <person name="Ruiz-Roldan M.C."/>
            <person name="Sain D."/>
            <person name="Sakthikumar S."/>
            <person name="Sykes S."/>
            <person name="Schwartz D.C."/>
            <person name="Turgeon B.G."/>
            <person name="Wapinski I."/>
            <person name="Yoder O."/>
            <person name="Young S."/>
            <person name="Zeng Q."/>
            <person name="Zhou S."/>
            <person name="Galagan J."/>
            <person name="Cuomo C.A."/>
            <person name="Kistler H.C."/>
            <person name="Rep M."/>
        </authorList>
    </citation>
    <scope>GENOME REANNOTATION</scope>
    <source>
        <strain evidence="3">ATCC MYA-4620 / CBS 123657 / FGSC 9075 / NRRL 31084 / PH-1</strain>
        <strain evidence="2">PH-1 / ATCC MYA-4620 / FGSC 9075 / NRRL 31084</strain>
    </source>
</reference>
<reference evidence="2" key="4">
    <citation type="submission" date="2017-01" db="UniProtKB">
        <authorList>
            <consortium name="EnsemblFungi"/>
        </authorList>
    </citation>
    <scope>IDENTIFICATION</scope>
    <source>
        <strain evidence="2">PH-1 / ATCC MYA-4620 / FGSC 9075 / NRRL 31084</strain>
    </source>
</reference>
<accession>A0A098DK02</accession>
<dbReference type="AlphaFoldDB" id="A0A098DK02"/>
<dbReference type="EMBL" id="HG970333">
    <property type="protein sequence ID" value="CEF78787.1"/>
    <property type="molecule type" value="Genomic_DNA"/>
</dbReference>
<organism evidence="1 3">
    <name type="scientific">Gibberella zeae (strain ATCC MYA-4620 / CBS 123657 / FGSC 9075 / NRRL 31084 / PH-1)</name>
    <name type="common">Wheat head blight fungus</name>
    <name type="synonym">Fusarium graminearum</name>
    <dbReference type="NCBI Taxonomy" id="229533"/>
    <lineage>
        <taxon>Eukaryota</taxon>
        <taxon>Fungi</taxon>
        <taxon>Dikarya</taxon>
        <taxon>Ascomycota</taxon>
        <taxon>Pezizomycotina</taxon>
        <taxon>Sordariomycetes</taxon>
        <taxon>Hypocreomycetidae</taxon>
        <taxon>Hypocreales</taxon>
        <taxon>Nectriaceae</taxon>
        <taxon>Fusarium</taxon>
    </lineage>
</organism>